<keyword evidence="3" id="KW-0547">Nucleotide-binding</keyword>
<evidence type="ECO:0000313" key="7">
    <source>
        <dbReference type="Proteomes" id="UP000006919"/>
    </source>
</evidence>
<dbReference type="SUPFAM" id="SSF52540">
    <property type="entry name" value="P-loop containing nucleoside triphosphate hydrolases"/>
    <property type="match status" value="1"/>
</dbReference>
<proteinExistence type="inferred from homology"/>
<dbReference type="Pfam" id="PF00005">
    <property type="entry name" value="ABC_tran"/>
    <property type="match status" value="1"/>
</dbReference>
<dbReference type="GO" id="GO:0016887">
    <property type="term" value="F:ATP hydrolysis activity"/>
    <property type="evidence" value="ECO:0007669"/>
    <property type="project" value="InterPro"/>
</dbReference>
<sequence length="331" mass="37231">MVHSSIRPEFVINVWWADRNEVRMDNVIEFKNVYKKYDSVNVLENVSFSVKKHDVFGYIGPNGAGKTTSIRLITGLLEPTQGEVKVFGEIPEKNNIKSKIGFCYDNDGLYTNLTAFENMCFFDIVYNDAKGRDKRINELLALVGLEKAVNRRVSEFSRGMKKRLGLARALICSPEILILDEPMIGLDPEGQADIKRIINNIKDKCTIFLSSHNLNDVEELCNRVAILEHRILTDGLLSDILADDTPVVKVTLNEPCTYERLSGLLGSGASDIEISDKTVRIRFSQKPDLNTVTGFLIDKKIGFKEIGIVNSSLREKYFSLVDGENHEHAGN</sequence>
<accession>E6UL80</accession>
<dbReference type="CDD" id="cd03230">
    <property type="entry name" value="ABC_DR_subfamily_A"/>
    <property type="match status" value="1"/>
</dbReference>
<gene>
    <name evidence="6" type="ordered locus">Rumal_4004</name>
</gene>
<comment type="similarity">
    <text evidence="1">Belongs to the ABC transporter superfamily.</text>
</comment>
<feature type="domain" description="ABC transporter" evidence="5">
    <location>
        <begin position="28"/>
        <end position="254"/>
    </location>
</feature>
<dbReference type="GO" id="GO:0005524">
    <property type="term" value="F:ATP binding"/>
    <property type="evidence" value="ECO:0007669"/>
    <property type="project" value="UniProtKB-KW"/>
</dbReference>
<keyword evidence="4" id="KW-0067">ATP-binding</keyword>
<reference evidence="7" key="1">
    <citation type="journal article" date="2011" name="J. Bacteriol.">
        <title>Complete genome of the cellulolytic ruminal bacterium Ruminococcus albus 7.</title>
        <authorList>
            <person name="Suen G."/>
            <person name="Stevenson D.M."/>
            <person name="Bruce D.C."/>
            <person name="Chertkov O."/>
            <person name="Copeland A."/>
            <person name="Cheng J.F."/>
            <person name="Detter C."/>
            <person name="Detter J.C."/>
            <person name="Goodwin L.A."/>
            <person name="Han C.S."/>
            <person name="Hauser L.J."/>
            <person name="Ivanova N.N."/>
            <person name="Kyrpides N.C."/>
            <person name="Land M.L."/>
            <person name="Lapidus A."/>
            <person name="Lucas S."/>
            <person name="Ovchinnikova G."/>
            <person name="Pitluck S."/>
            <person name="Tapia R."/>
            <person name="Woyke T."/>
            <person name="Boyum J."/>
            <person name="Mead D."/>
            <person name="Weimer P.J."/>
        </authorList>
    </citation>
    <scope>NUCLEOTIDE SEQUENCE [LARGE SCALE GENOMIC DNA]</scope>
    <source>
        <strain evidence="7">ATCC 27210 / DSM 20455 / JCM 14654 / NCDO 2250 / 7</strain>
        <plasmid evidence="7">pRUMAL03</plasmid>
    </source>
</reference>
<dbReference type="SMART" id="SM00382">
    <property type="entry name" value="AAA"/>
    <property type="match status" value="1"/>
</dbReference>
<dbReference type="PANTHER" id="PTHR42711:SF5">
    <property type="entry name" value="ABC TRANSPORTER ATP-BINDING PROTEIN NATA"/>
    <property type="match status" value="1"/>
</dbReference>
<evidence type="ECO:0000256" key="4">
    <source>
        <dbReference type="ARBA" id="ARBA00022840"/>
    </source>
</evidence>
<dbReference type="Proteomes" id="UP000006919">
    <property type="component" value="Plasmid pRUMAL03"/>
</dbReference>
<evidence type="ECO:0000256" key="2">
    <source>
        <dbReference type="ARBA" id="ARBA00022448"/>
    </source>
</evidence>
<dbReference type="InterPro" id="IPR050763">
    <property type="entry name" value="ABC_transporter_ATP-binding"/>
</dbReference>
<evidence type="ECO:0000313" key="6">
    <source>
        <dbReference type="EMBL" id="ADU24426.1"/>
    </source>
</evidence>
<dbReference type="Gene3D" id="3.40.50.300">
    <property type="entry name" value="P-loop containing nucleotide triphosphate hydrolases"/>
    <property type="match status" value="1"/>
</dbReference>
<organism evidence="6 7">
    <name type="scientific">Ruminococcus albus (strain ATCC 27210 / DSM 20455 / JCM 14654 / NCDO 2250 / 7)</name>
    <dbReference type="NCBI Taxonomy" id="697329"/>
    <lineage>
        <taxon>Bacteria</taxon>
        <taxon>Bacillati</taxon>
        <taxon>Bacillota</taxon>
        <taxon>Clostridia</taxon>
        <taxon>Eubacteriales</taxon>
        <taxon>Oscillospiraceae</taxon>
        <taxon>Ruminococcus</taxon>
    </lineage>
</organism>
<keyword evidence="6" id="KW-0614">Plasmid</keyword>
<dbReference type="HOGENOM" id="CLU_000604_1_2_9"/>
<name>E6UL80_RUMA7</name>
<dbReference type="KEGG" id="ral:Rumal_4004"/>
<dbReference type="AlphaFoldDB" id="E6UL80"/>
<geneLocation type="plasmid" evidence="6 7">
    <name>pRUMAL03</name>
</geneLocation>
<dbReference type="InterPro" id="IPR027417">
    <property type="entry name" value="P-loop_NTPase"/>
</dbReference>
<dbReference type="InterPro" id="IPR003593">
    <property type="entry name" value="AAA+_ATPase"/>
</dbReference>
<dbReference type="EMBL" id="CP002406">
    <property type="protein sequence ID" value="ADU24426.1"/>
    <property type="molecule type" value="Genomic_DNA"/>
</dbReference>
<dbReference type="PANTHER" id="PTHR42711">
    <property type="entry name" value="ABC TRANSPORTER ATP-BINDING PROTEIN"/>
    <property type="match status" value="1"/>
</dbReference>
<evidence type="ECO:0000259" key="5">
    <source>
        <dbReference type="PROSITE" id="PS50893"/>
    </source>
</evidence>
<evidence type="ECO:0000256" key="1">
    <source>
        <dbReference type="ARBA" id="ARBA00005417"/>
    </source>
</evidence>
<dbReference type="PROSITE" id="PS50893">
    <property type="entry name" value="ABC_TRANSPORTER_2"/>
    <property type="match status" value="1"/>
</dbReference>
<keyword evidence="2" id="KW-0813">Transport</keyword>
<dbReference type="InterPro" id="IPR003439">
    <property type="entry name" value="ABC_transporter-like_ATP-bd"/>
</dbReference>
<protein>
    <submittedName>
        <fullName evidence="6">ABC transporter related protein</fullName>
    </submittedName>
</protein>
<evidence type="ECO:0000256" key="3">
    <source>
        <dbReference type="ARBA" id="ARBA00022741"/>
    </source>
</evidence>